<feature type="non-terminal residue" evidence="1">
    <location>
        <position position="1"/>
    </location>
</feature>
<reference evidence="1" key="1">
    <citation type="journal article" date="2014" name="Front. Microbiol.">
        <title>High frequency of phylogenetically diverse reductive dehalogenase-homologous genes in deep subseafloor sedimentary metagenomes.</title>
        <authorList>
            <person name="Kawai M."/>
            <person name="Futagami T."/>
            <person name="Toyoda A."/>
            <person name="Takaki Y."/>
            <person name="Nishi S."/>
            <person name="Hori S."/>
            <person name="Arai W."/>
            <person name="Tsubouchi T."/>
            <person name="Morono Y."/>
            <person name="Uchiyama I."/>
            <person name="Ito T."/>
            <person name="Fujiyama A."/>
            <person name="Inagaki F."/>
            <person name="Takami H."/>
        </authorList>
    </citation>
    <scope>NUCLEOTIDE SEQUENCE</scope>
    <source>
        <strain evidence="1">Expedition CK06-06</strain>
    </source>
</reference>
<comment type="caution">
    <text evidence="1">The sequence shown here is derived from an EMBL/GenBank/DDBJ whole genome shotgun (WGS) entry which is preliminary data.</text>
</comment>
<proteinExistence type="predicted"/>
<gene>
    <name evidence="1" type="ORF">S01H4_01821</name>
</gene>
<accession>X1AER8</accession>
<name>X1AER8_9ZZZZ</name>
<evidence type="ECO:0000313" key="1">
    <source>
        <dbReference type="EMBL" id="GAG71208.1"/>
    </source>
</evidence>
<protein>
    <submittedName>
        <fullName evidence="1">Uncharacterized protein</fullName>
    </submittedName>
</protein>
<dbReference type="AlphaFoldDB" id="X1AER8"/>
<organism evidence="1">
    <name type="scientific">marine sediment metagenome</name>
    <dbReference type="NCBI Taxonomy" id="412755"/>
    <lineage>
        <taxon>unclassified sequences</taxon>
        <taxon>metagenomes</taxon>
        <taxon>ecological metagenomes</taxon>
    </lineage>
</organism>
<sequence>YFKNTSELPPTEVRASFTSPIRVSVTLYRLYIDVKSNP</sequence>
<dbReference type="EMBL" id="BART01000358">
    <property type="protein sequence ID" value="GAG71208.1"/>
    <property type="molecule type" value="Genomic_DNA"/>
</dbReference>